<dbReference type="PANTHER" id="PTHR30146">
    <property type="entry name" value="LACI-RELATED TRANSCRIPTIONAL REPRESSOR"/>
    <property type="match status" value="1"/>
</dbReference>
<dbReference type="SUPFAM" id="SSF46785">
    <property type="entry name" value="Winged helix' DNA-binding domain"/>
    <property type="match status" value="1"/>
</dbReference>
<gene>
    <name evidence="5" type="ORF">HGI30_14850</name>
</gene>
<dbReference type="PRINTS" id="PR00035">
    <property type="entry name" value="HTHGNTR"/>
</dbReference>
<evidence type="ECO:0000256" key="2">
    <source>
        <dbReference type="ARBA" id="ARBA00023125"/>
    </source>
</evidence>
<dbReference type="Gene3D" id="3.40.50.2300">
    <property type="match status" value="2"/>
</dbReference>
<dbReference type="Proteomes" id="UP000502136">
    <property type="component" value="Chromosome"/>
</dbReference>
<feature type="domain" description="HTH gntR-type" evidence="4">
    <location>
        <begin position="5"/>
        <end position="73"/>
    </location>
</feature>
<dbReference type="GO" id="GO:0003700">
    <property type="term" value="F:DNA-binding transcription factor activity"/>
    <property type="evidence" value="ECO:0007669"/>
    <property type="project" value="InterPro"/>
</dbReference>
<dbReference type="PANTHER" id="PTHR30146:SF150">
    <property type="entry name" value="ARABINOSE METABOLISM TRANSCRIPTIONAL REPRESSOR"/>
    <property type="match status" value="1"/>
</dbReference>
<keyword evidence="3" id="KW-0804">Transcription</keyword>
<dbReference type="Gene3D" id="1.10.10.10">
    <property type="entry name" value="Winged helix-like DNA-binding domain superfamily/Winged helix DNA-binding domain"/>
    <property type="match status" value="1"/>
</dbReference>
<keyword evidence="1" id="KW-0805">Transcription regulation</keyword>
<dbReference type="SUPFAM" id="SSF53822">
    <property type="entry name" value="Periplasmic binding protein-like I"/>
    <property type="match status" value="1"/>
</dbReference>
<accession>A0A6H2GZ84</accession>
<dbReference type="AlphaFoldDB" id="A0A6H2GZ84"/>
<evidence type="ECO:0000313" key="5">
    <source>
        <dbReference type="EMBL" id="QJC52715.1"/>
    </source>
</evidence>
<dbReference type="CDD" id="cd07377">
    <property type="entry name" value="WHTH_GntR"/>
    <property type="match status" value="1"/>
</dbReference>
<dbReference type="InterPro" id="IPR036388">
    <property type="entry name" value="WH-like_DNA-bd_sf"/>
</dbReference>
<dbReference type="Pfam" id="PF00392">
    <property type="entry name" value="GntR"/>
    <property type="match status" value="1"/>
</dbReference>
<dbReference type="InterPro" id="IPR000524">
    <property type="entry name" value="Tscrpt_reg_HTH_GntR"/>
</dbReference>
<dbReference type="CDD" id="cd01541">
    <property type="entry name" value="PBP1_AraR"/>
    <property type="match status" value="1"/>
</dbReference>
<evidence type="ECO:0000256" key="3">
    <source>
        <dbReference type="ARBA" id="ARBA00023163"/>
    </source>
</evidence>
<name>A0A6H2GZ84_9BACL</name>
<evidence type="ECO:0000259" key="4">
    <source>
        <dbReference type="PROSITE" id="PS50949"/>
    </source>
</evidence>
<dbReference type="KEGG" id="palr:HGI30_14850"/>
<dbReference type="SMART" id="SM00345">
    <property type="entry name" value="HTH_GNTR"/>
    <property type="match status" value="1"/>
</dbReference>
<dbReference type="InterPro" id="IPR036390">
    <property type="entry name" value="WH_DNA-bd_sf"/>
</dbReference>
<dbReference type="InterPro" id="IPR028082">
    <property type="entry name" value="Peripla_BP_I"/>
</dbReference>
<organism evidence="5 6">
    <name type="scientific">Paenibacillus albicereus</name>
    <dbReference type="NCBI Taxonomy" id="2726185"/>
    <lineage>
        <taxon>Bacteria</taxon>
        <taxon>Bacillati</taxon>
        <taxon>Bacillota</taxon>
        <taxon>Bacilli</taxon>
        <taxon>Bacillales</taxon>
        <taxon>Paenibacillaceae</taxon>
        <taxon>Paenibacillus</taxon>
    </lineage>
</organism>
<dbReference type="RefSeq" id="WP_168908267.1">
    <property type="nucleotide sequence ID" value="NZ_CP051428.1"/>
</dbReference>
<reference evidence="5 6" key="1">
    <citation type="submission" date="2020-04" db="EMBL/GenBank/DDBJ databases">
        <title>Novel Paenibacillus strain UniB2 isolated from commercial digestive syrup.</title>
        <authorList>
            <person name="Thorat V."/>
            <person name="Kirdat K."/>
            <person name="Tiwarekar B."/>
            <person name="Yadav A."/>
        </authorList>
    </citation>
    <scope>NUCLEOTIDE SEQUENCE [LARGE SCALE GENOMIC DNA]</scope>
    <source>
        <strain evidence="5 6">UniB2</strain>
    </source>
</reference>
<dbReference type="InterPro" id="IPR033532">
    <property type="entry name" value="AraR_ligand_bind_dom"/>
</dbReference>
<sequence>MEDRQPKYRLLKQQIEGWLQAGKYRADEQLPSENELASEFGLSRQTVRQTIGELVRDGLLYRVHGKGTFAASSARAGAVGGTAVGMITTYISDYIFPHLVRGAEAELRSRGCGLLLSSTDNSKEAEREGLERMLAHPVKGLIVEPTRSAQGNTNLDLYVRLQLDGIPLVMINERYPDLDCPCVKVDDEAGGHAAAAHLLRLGHTRLAGLFKTDDMQGTRRLQGMLRACREHGLTPEPDRLVLYASEDKATKPAAAARRLLELPEGERPTALVCYNDELAVQLVDLALGLGLSVPDELSVVGFDDSQLALAGPVKLTTLSHPKAELGARAARLLLDLADGGPPPPQEQLVYAPELIERGSTAPWNGK</sequence>
<keyword evidence="6" id="KW-1185">Reference proteome</keyword>
<proteinExistence type="predicted"/>
<dbReference type="GO" id="GO:0000976">
    <property type="term" value="F:transcription cis-regulatory region binding"/>
    <property type="evidence" value="ECO:0007669"/>
    <property type="project" value="TreeGrafter"/>
</dbReference>
<evidence type="ECO:0000256" key="1">
    <source>
        <dbReference type="ARBA" id="ARBA00023015"/>
    </source>
</evidence>
<evidence type="ECO:0000313" key="6">
    <source>
        <dbReference type="Proteomes" id="UP000502136"/>
    </source>
</evidence>
<dbReference type="PROSITE" id="PS50949">
    <property type="entry name" value="HTH_GNTR"/>
    <property type="match status" value="1"/>
</dbReference>
<keyword evidence="2" id="KW-0238">DNA-binding</keyword>
<dbReference type="InterPro" id="IPR046335">
    <property type="entry name" value="LacI/GalR-like_sensor"/>
</dbReference>
<dbReference type="EMBL" id="CP051428">
    <property type="protein sequence ID" value="QJC52715.1"/>
    <property type="molecule type" value="Genomic_DNA"/>
</dbReference>
<dbReference type="Pfam" id="PF13377">
    <property type="entry name" value="Peripla_BP_3"/>
    <property type="match status" value="1"/>
</dbReference>
<protein>
    <submittedName>
        <fullName evidence="5">GntR family transcriptional regulator</fullName>
    </submittedName>
</protein>